<accession>A0A813XNM0</accession>
<dbReference type="InterPro" id="IPR002075">
    <property type="entry name" value="NTF2_dom"/>
</dbReference>
<keyword evidence="2" id="KW-0653">Protein transport</keyword>
<organism evidence="4 8">
    <name type="scientific">Didymodactylos carnosus</name>
    <dbReference type="NCBI Taxonomy" id="1234261"/>
    <lineage>
        <taxon>Eukaryota</taxon>
        <taxon>Metazoa</taxon>
        <taxon>Spiralia</taxon>
        <taxon>Gnathifera</taxon>
        <taxon>Rotifera</taxon>
        <taxon>Eurotatoria</taxon>
        <taxon>Bdelloidea</taxon>
        <taxon>Philodinida</taxon>
        <taxon>Philodinidae</taxon>
        <taxon>Didymodactylos</taxon>
    </lineage>
</organism>
<proteinExistence type="predicted"/>
<dbReference type="GO" id="GO:0006606">
    <property type="term" value="P:protein import into nucleus"/>
    <property type="evidence" value="ECO:0007669"/>
    <property type="project" value="UniProtKB-ARBA"/>
</dbReference>
<dbReference type="GO" id="GO:0005737">
    <property type="term" value="C:cytoplasm"/>
    <property type="evidence" value="ECO:0007669"/>
    <property type="project" value="UniProtKB-SubCell"/>
</dbReference>
<evidence type="ECO:0000313" key="5">
    <source>
        <dbReference type="EMBL" id="CAF1118307.1"/>
    </source>
</evidence>
<protein>
    <recommendedName>
        <fullName evidence="2">Nuclear transport factor 2</fullName>
        <shortName evidence="2">NTF-2</shortName>
    </recommendedName>
</protein>
<dbReference type="PANTHER" id="PTHR12612">
    <property type="entry name" value="NUCLEAR TRANSPORT FACTOR 2"/>
    <property type="match status" value="1"/>
</dbReference>
<dbReference type="GO" id="GO:0051028">
    <property type="term" value="P:mRNA transport"/>
    <property type="evidence" value="ECO:0007669"/>
    <property type="project" value="UniProtKB-UniRule"/>
</dbReference>
<dbReference type="EMBL" id="CAJNOQ010001197">
    <property type="protein sequence ID" value="CAF0875871.1"/>
    <property type="molecule type" value="Genomic_DNA"/>
</dbReference>
<evidence type="ECO:0000313" key="6">
    <source>
        <dbReference type="EMBL" id="CAF3662756.1"/>
    </source>
</evidence>
<evidence type="ECO:0000313" key="8">
    <source>
        <dbReference type="Proteomes" id="UP000663829"/>
    </source>
</evidence>
<dbReference type="Proteomes" id="UP000663829">
    <property type="component" value="Unassembled WGS sequence"/>
</dbReference>
<evidence type="ECO:0000259" key="3">
    <source>
        <dbReference type="PROSITE" id="PS50177"/>
    </source>
</evidence>
<sequence>MTEEQVKDVGKAFIHHYYHTFDTGSRENVAALYEPSVGRMDFNGAKTAVGIAEITERLRSYTFTTITHTVSTMDVQQTYDGGILIVVTGMLRADNDQPMQFTETFLLKGANNSWFVVNNFFRLVFHG</sequence>
<dbReference type="Proteomes" id="UP000682733">
    <property type="component" value="Unassembled WGS sequence"/>
</dbReference>
<dbReference type="Proteomes" id="UP000681722">
    <property type="component" value="Unassembled WGS sequence"/>
</dbReference>
<dbReference type="Pfam" id="PF02136">
    <property type="entry name" value="NTF2"/>
    <property type="match status" value="1"/>
</dbReference>
<evidence type="ECO:0000313" key="4">
    <source>
        <dbReference type="EMBL" id="CAF0875871.1"/>
    </source>
</evidence>
<evidence type="ECO:0000256" key="1">
    <source>
        <dbReference type="ARBA" id="ARBA00022490"/>
    </source>
</evidence>
<dbReference type="Gene3D" id="3.10.450.50">
    <property type="match status" value="1"/>
</dbReference>
<keyword evidence="1 2" id="KW-0963">Cytoplasm</keyword>
<dbReference type="AlphaFoldDB" id="A0A813XNM0"/>
<reference evidence="4" key="1">
    <citation type="submission" date="2021-02" db="EMBL/GenBank/DDBJ databases">
        <authorList>
            <person name="Nowell W R."/>
        </authorList>
    </citation>
    <scope>NUCLEOTIDE SEQUENCE</scope>
</reference>
<keyword evidence="8" id="KW-1185">Reference proteome</keyword>
<dbReference type="GO" id="GO:0005635">
    <property type="term" value="C:nuclear envelope"/>
    <property type="evidence" value="ECO:0007669"/>
    <property type="project" value="UniProtKB-ARBA"/>
</dbReference>
<evidence type="ECO:0000256" key="2">
    <source>
        <dbReference type="RuleBase" id="RU369002"/>
    </source>
</evidence>
<dbReference type="EMBL" id="CAJOBA010016127">
    <property type="protein sequence ID" value="CAF3890243.1"/>
    <property type="molecule type" value="Genomic_DNA"/>
</dbReference>
<dbReference type="EMBL" id="CAJOBC010001197">
    <property type="protein sequence ID" value="CAF3662756.1"/>
    <property type="molecule type" value="Genomic_DNA"/>
</dbReference>
<feature type="domain" description="NTF2" evidence="3">
    <location>
        <begin position="9"/>
        <end position="123"/>
    </location>
</feature>
<dbReference type="InterPro" id="IPR045875">
    <property type="entry name" value="NTF2"/>
</dbReference>
<dbReference type="Proteomes" id="UP000677228">
    <property type="component" value="Unassembled WGS sequence"/>
</dbReference>
<keyword evidence="2" id="KW-0813">Transport</keyword>
<dbReference type="EMBL" id="CAJNOK010010536">
    <property type="protein sequence ID" value="CAF1118307.1"/>
    <property type="molecule type" value="Genomic_DNA"/>
</dbReference>
<comment type="function">
    <text evidence="2">Has a role in nuclear-cytoplasmic transport of proteins and mRNAs.</text>
</comment>
<dbReference type="CDD" id="cd00780">
    <property type="entry name" value="NTF2"/>
    <property type="match status" value="1"/>
</dbReference>
<keyword evidence="2" id="KW-0539">Nucleus</keyword>
<comment type="caution">
    <text evidence="4">The sequence shown here is derived from an EMBL/GenBank/DDBJ whole genome shotgun (WGS) entry which is preliminary data.</text>
</comment>
<gene>
    <name evidence="4" type="ORF">GPM918_LOCUS7348</name>
    <name evidence="5" type="ORF">OVA965_LOCUS20056</name>
    <name evidence="6" type="ORF">SRO942_LOCUS7348</name>
    <name evidence="7" type="ORF">TMI583_LOCUS20321</name>
</gene>
<dbReference type="InterPro" id="IPR018222">
    <property type="entry name" value="Nuclear_transport_factor_2_euk"/>
</dbReference>
<comment type="subcellular location">
    <subcellularLocation>
        <location evidence="2">Cytoplasm</location>
    </subcellularLocation>
    <subcellularLocation>
        <location evidence="2">Nucleus</location>
    </subcellularLocation>
</comment>
<dbReference type="PROSITE" id="PS50177">
    <property type="entry name" value="NTF2_DOMAIN"/>
    <property type="match status" value="1"/>
</dbReference>
<evidence type="ECO:0000313" key="7">
    <source>
        <dbReference type="EMBL" id="CAF3890243.1"/>
    </source>
</evidence>
<dbReference type="OrthoDB" id="6507044at2759"/>
<dbReference type="InterPro" id="IPR032710">
    <property type="entry name" value="NTF2-like_dom_sf"/>
</dbReference>
<dbReference type="FunFam" id="3.10.450.50:FF:000005">
    <property type="entry name" value="Nuclear transport factor 2"/>
    <property type="match status" value="1"/>
</dbReference>
<dbReference type="SUPFAM" id="SSF54427">
    <property type="entry name" value="NTF2-like"/>
    <property type="match status" value="1"/>
</dbReference>
<name>A0A813XNM0_9BILA</name>